<dbReference type="EMBL" id="MTKT01002011">
    <property type="protein sequence ID" value="OWM82363.1"/>
    <property type="molecule type" value="Genomic_DNA"/>
</dbReference>
<evidence type="ECO:0000313" key="3">
    <source>
        <dbReference type="EMBL" id="OWM82363.1"/>
    </source>
</evidence>
<reference evidence="3" key="2">
    <citation type="submission" date="2017-06" db="EMBL/GenBank/DDBJ databases">
        <title>The pomegranate genome and the genomics of punicalagin biosynthesis.</title>
        <authorList>
            <person name="Xu C."/>
        </authorList>
    </citation>
    <scope>NUCLEOTIDE SEQUENCE [LARGE SCALE GENOMIC DNA]</scope>
    <source>
        <tissue evidence="3">Fresh leaf</tissue>
    </source>
</reference>
<comment type="caution">
    <text evidence="3">The sequence shown here is derived from an EMBL/GenBank/DDBJ whole genome shotgun (WGS) entry which is preliminary data.</text>
</comment>
<reference evidence="5" key="1">
    <citation type="journal article" date="2017" name="Plant J.">
        <title>The pomegranate (Punica granatum L.) genome and the genomics of punicalagin biosynthesis.</title>
        <authorList>
            <person name="Qin G."/>
            <person name="Xu C."/>
            <person name="Ming R."/>
            <person name="Tang H."/>
            <person name="Guyot R."/>
            <person name="Kramer E.M."/>
            <person name="Hu Y."/>
            <person name="Yi X."/>
            <person name="Qi Y."/>
            <person name="Xu X."/>
            <person name="Gao Z."/>
            <person name="Pan H."/>
            <person name="Jian J."/>
            <person name="Tian Y."/>
            <person name="Yue Z."/>
            <person name="Xu Y."/>
        </authorList>
    </citation>
    <scope>NUCLEOTIDE SEQUENCE [LARGE SCALE GENOMIC DNA]</scope>
    <source>
        <strain evidence="5">cv. Dabenzi</strain>
    </source>
</reference>
<feature type="domain" description="THO1-MOS11 C-terminal" evidence="2">
    <location>
        <begin position="85"/>
        <end position="118"/>
    </location>
</feature>
<evidence type="ECO:0000313" key="6">
    <source>
        <dbReference type="Proteomes" id="UP000233551"/>
    </source>
</evidence>
<dbReference type="EMBL" id="PGOL01000988">
    <property type="protein sequence ID" value="PKI62173.1"/>
    <property type="molecule type" value="Genomic_DNA"/>
</dbReference>
<dbReference type="GO" id="GO:0005634">
    <property type="term" value="C:nucleus"/>
    <property type="evidence" value="ECO:0007669"/>
    <property type="project" value="TreeGrafter"/>
</dbReference>
<name>A0A218XBP1_PUNGR</name>
<dbReference type="GO" id="GO:0016973">
    <property type="term" value="P:poly(A)+ mRNA export from nucleus"/>
    <property type="evidence" value="ECO:0007669"/>
    <property type="project" value="InterPro"/>
</dbReference>
<gene>
    <name evidence="3" type="ORF">CDL15_Pgr001937</name>
    <name evidence="4" type="ORF">CRG98_017546</name>
</gene>
<feature type="compositionally biased region" description="Polar residues" evidence="1">
    <location>
        <begin position="190"/>
        <end position="201"/>
    </location>
</feature>
<evidence type="ECO:0000313" key="4">
    <source>
        <dbReference type="EMBL" id="PKI62173.1"/>
    </source>
</evidence>
<dbReference type="InterPro" id="IPR040746">
    <property type="entry name" value="THO1_MOS11_C"/>
</dbReference>
<keyword evidence="6" id="KW-1185">Reference proteome</keyword>
<evidence type="ECO:0000256" key="1">
    <source>
        <dbReference type="SAM" id="MobiDB-lite"/>
    </source>
</evidence>
<evidence type="ECO:0000259" key="2">
    <source>
        <dbReference type="Pfam" id="PF18592"/>
    </source>
</evidence>
<reference evidence="4 6" key="3">
    <citation type="submission" date="2017-11" db="EMBL/GenBank/DDBJ databases">
        <title>De-novo sequencing of pomegranate (Punica granatum L.) genome.</title>
        <authorList>
            <person name="Akparov Z."/>
            <person name="Amiraslanov A."/>
            <person name="Hajiyeva S."/>
            <person name="Abbasov M."/>
            <person name="Kaur K."/>
            <person name="Hamwieh A."/>
            <person name="Solovyev V."/>
            <person name="Salamov A."/>
            <person name="Braich B."/>
            <person name="Kosarev P."/>
            <person name="Mahmoud A."/>
            <person name="Hajiyev E."/>
            <person name="Babayeva S."/>
            <person name="Izzatullayeva V."/>
            <person name="Mammadov A."/>
            <person name="Mammadov A."/>
            <person name="Sharifova S."/>
            <person name="Ojaghi J."/>
            <person name="Eynullazada K."/>
            <person name="Bayramov B."/>
            <person name="Abdulazimova A."/>
            <person name="Shahmuradov I."/>
        </authorList>
    </citation>
    <scope>NUCLEOTIDE SEQUENCE [LARGE SCALE GENOMIC DNA]</scope>
    <source>
        <strain evidence="4">AG2017</strain>
        <strain evidence="6">cv. AG2017</strain>
        <tissue evidence="4">Leaf</tissue>
    </source>
</reference>
<accession>A0A218XBP1</accession>
<dbReference type="PANTHER" id="PTHR47701:SF2">
    <property type="entry name" value="PROTEIN MODIFIER OF SNC1 11"/>
    <property type="match status" value="1"/>
</dbReference>
<organism evidence="3 5">
    <name type="scientific">Punica granatum</name>
    <name type="common">Pomegranate</name>
    <dbReference type="NCBI Taxonomy" id="22663"/>
    <lineage>
        <taxon>Eukaryota</taxon>
        <taxon>Viridiplantae</taxon>
        <taxon>Streptophyta</taxon>
        <taxon>Embryophyta</taxon>
        <taxon>Tracheophyta</taxon>
        <taxon>Spermatophyta</taxon>
        <taxon>Magnoliopsida</taxon>
        <taxon>eudicotyledons</taxon>
        <taxon>Gunneridae</taxon>
        <taxon>Pentapetalae</taxon>
        <taxon>rosids</taxon>
        <taxon>malvids</taxon>
        <taxon>Myrtales</taxon>
        <taxon>Lythraceae</taxon>
        <taxon>Punica</taxon>
    </lineage>
</organism>
<protein>
    <recommendedName>
        <fullName evidence="2">THO1-MOS11 C-terminal domain-containing protein</fullName>
    </recommendedName>
</protein>
<feature type="region of interest" description="Disordered" evidence="1">
    <location>
        <begin position="165"/>
        <end position="214"/>
    </location>
</feature>
<dbReference type="STRING" id="22663.A0A218XBP1"/>
<sequence>MANKTINLNEQMPLEEENEIPTKTLDSAVPASVQPDDQPPNGSGQPPPPAADNPAADGTKESGEAKSSSTVAKVAPQAGNDAAPADDVQKKIRRAERFGMPVQLSEAEKRSSRAERFGTGAGLNKSDVLSKSEELKRKARAERFGTLTTSADAADEEVKKKARLARFASGSAKTDPEEEDKRKARAIRFSNPSPSTLSQVNGKEAIAGKTTGGS</sequence>
<dbReference type="InterPro" id="IPR044209">
    <property type="entry name" value="MOS11"/>
</dbReference>
<dbReference type="Proteomes" id="UP000197138">
    <property type="component" value="Unassembled WGS sequence"/>
</dbReference>
<dbReference type="Proteomes" id="UP000233551">
    <property type="component" value="Unassembled WGS sequence"/>
</dbReference>
<feature type="region of interest" description="Disordered" evidence="1">
    <location>
        <begin position="1"/>
        <end position="128"/>
    </location>
</feature>
<evidence type="ECO:0000313" key="5">
    <source>
        <dbReference type="Proteomes" id="UP000197138"/>
    </source>
</evidence>
<dbReference type="AlphaFoldDB" id="A0A218XBP1"/>
<dbReference type="GeneID" id="116208042"/>
<dbReference type="Pfam" id="PF18592">
    <property type="entry name" value="Tho1_MOS11_C"/>
    <property type="match status" value="1"/>
</dbReference>
<dbReference type="OrthoDB" id="5837849at2759"/>
<feature type="compositionally biased region" description="Low complexity" evidence="1">
    <location>
        <begin position="34"/>
        <end position="44"/>
    </location>
</feature>
<feature type="compositionally biased region" description="Polar residues" evidence="1">
    <location>
        <begin position="1"/>
        <end position="10"/>
    </location>
</feature>
<proteinExistence type="predicted"/>
<dbReference type="PANTHER" id="PTHR47701">
    <property type="entry name" value="PROTEIN MODIFIER OF SNC1 11"/>
    <property type="match status" value="1"/>
</dbReference>
<feature type="compositionally biased region" description="Basic and acidic residues" evidence="1">
    <location>
        <begin position="106"/>
        <end position="116"/>
    </location>
</feature>